<gene>
    <name evidence="5" type="ORF">KYN89_13625</name>
</gene>
<accession>A0ABS7PG91</accession>
<protein>
    <submittedName>
        <fullName evidence="5">Thioesterase family protein</fullName>
    </submittedName>
</protein>
<feature type="domain" description="Acyl-CoA thioesterase 2 C-terminal" evidence="3">
    <location>
        <begin position="144"/>
        <end position="250"/>
    </location>
</feature>
<dbReference type="Gene3D" id="2.40.160.210">
    <property type="entry name" value="Acyl-CoA thioesterase, double hotdog domain"/>
    <property type="match status" value="1"/>
</dbReference>
<dbReference type="Proteomes" id="UP000759298">
    <property type="component" value="Unassembled WGS sequence"/>
</dbReference>
<proteinExistence type="inferred from homology"/>
<keyword evidence="2" id="KW-0378">Hydrolase</keyword>
<dbReference type="PANTHER" id="PTHR11066">
    <property type="entry name" value="ACYL-COA THIOESTERASE"/>
    <property type="match status" value="1"/>
</dbReference>
<dbReference type="Pfam" id="PF13622">
    <property type="entry name" value="4HBT_3"/>
    <property type="match status" value="1"/>
</dbReference>
<dbReference type="InterPro" id="IPR029069">
    <property type="entry name" value="HotDog_dom_sf"/>
</dbReference>
<reference evidence="5 6" key="1">
    <citation type="submission" date="2021-07" db="EMBL/GenBank/DDBJ databases">
        <title>Alteriqipengyuania abyssalis NZ-12B nov, sp.nov isolated from deep sea sponge in pacific ocean.</title>
        <authorList>
            <person name="Tareen S."/>
            <person name="Wink J."/>
        </authorList>
    </citation>
    <scope>NUCLEOTIDE SEQUENCE [LARGE SCALE GENOMIC DNA]</scope>
    <source>
        <strain evidence="5 6">NZ-12B</strain>
    </source>
</reference>
<evidence type="ECO:0000313" key="6">
    <source>
        <dbReference type="Proteomes" id="UP000759298"/>
    </source>
</evidence>
<dbReference type="InterPro" id="IPR025652">
    <property type="entry name" value="TesB_C"/>
</dbReference>
<dbReference type="InterPro" id="IPR049449">
    <property type="entry name" value="TesB_ACOT8-like_N"/>
</dbReference>
<evidence type="ECO:0000256" key="2">
    <source>
        <dbReference type="ARBA" id="ARBA00022801"/>
    </source>
</evidence>
<dbReference type="CDD" id="cd03444">
    <property type="entry name" value="Thioesterase_II_repeat1"/>
    <property type="match status" value="1"/>
</dbReference>
<evidence type="ECO:0000313" key="5">
    <source>
        <dbReference type="EMBL" id="MBY8338085.1"/>
    </source>
</evidence>
<name>A0ABS7PG91_9SPHN</name>
<dbReference type="CDD" id="cd03445">
    <property type="entry name" value="Thioesterase_II_repeat2"/>
    <property type="match status" value="1"/>
</dbReference>
<dbReference type="PANTHER" id="PTHR11066:SF34">
    <property type="entry name" value="ACYL-COENZYME A THIOESTERASE 8"/>
    <property type="match status" value="1"/>
</dbReference>
<dbReference type="SUPFAM" id="SSF54637">
    <property type="entry name" value="Thioesterase/thiol ester dehydrase-isomerase"/>
    <property type="match status" value="2"/>
</dbReference>
<organism evidence="5 6">
    <name type="scientific">Alteriqipengyuania abyssalis</name>
    <dbReference type="NCBI Taxonomy" id="2860200"/>
    <lineage>
        <taxon>Bacteria</taxon>
        <taxon>Pseudomonadati</taxon>
        <taxon>Pseudomonadota</taxon>
        <taxon>Alphaproteobacteria</taxon>
        <taxon>Sphingomonadales</taxon>
        <taxon>Erythrobacteraceae</taxon>
        <taxon>Alteriqipengyuania</taxon>
    </lineage>
</organism>
<sequence length="264" mass="29115">MGPRLFGGHAIAQALLAASAVEDGARLPHSLHAHFLKAGSSAHPVRYTVTQLSSGRSFAVRRVDGFQDGRLIFTMTVSFHVEEDGFRHTALAPFPLDIDAALAGLEAWRKGNAKAASVPIVERLQKRPIEIVPIDPGLLFGSEGREAKTAVWMRMREPTGADPLLQRALLGYASDMMFLRNALLPHGIRPGSDRVQTASLDHAVWFHETPDFDKWHLFATESPWAGHARGLNRGHFYDLNGRMVATVAQESLMRPRSDARKDSQ</sequence>
<comment type="caution">
    <text evidence="5">The sequence shown here is derived from an EMBL/GenBank/DDBJ whole genome shotgun (WGS) entry which is preliminary data.</text>
</comment>
<keyword evidence="6" id="KW-1185">Reference proteome</keyword>
<comment type="similarity">
    <text evidence="1">Belongs to the C/M/P thioester hydrolase family.</text>
</comment>
<evidence type="ECO:0000259" key="3">
    <source>
        <dbReference type="Pfam" id="PF02551"/>
    </source>
</evidence>
<evidence type="ECO:0000259" key="4">
    <source>
        <dbReference type="Pfam" id="PF13622"/>
    </source>
</evidence>
<dbReference type="InterPro" id="IPR042171">
    <property type="entry name" value="Acyl-CoA_hotdog"/>
</dbReference>
<evidence type="ECO:0000256" key="1">
    <source>
        <dbReference type="ARBA" id="ARBA00006538"/>
    </source>
</evidence>
<dbReference type="Pfam" id="PF02551">
    <property type="entry name" value="Acyl_CoA_thio"/>
    <property type="match status" value="1"/>
</dbReference>
<feature type="domain" description="Acyl-CoA thioesterase-like N-terminal HotDog" evidence="4">
    <location>
        <begin position="2"/>
        <end position="80"/>
    </location>
</feature>
<dbReference type="EMBL" id="JAHWXP010000004">
    <property type="protein sequence ID" value="MBY8338085.1"/>
    <property type="molecule type" value="Genomic_DNA"/>
</dbReference>
<dbReference type="InterPro" id="IPR003703">
    <property type="entry name" value="Acyl_CoA_thio"/>
</dbReference>